<dbReference type="GO" id="GO:0004519">
    <property type="term" value="F:endonuclease activity"/>
    <property type="evidence" value="ECO:0007669"/>
    <property type="project" value="UniProtKB-KW"/>
</dbReference>
<keyword evidence="2" id="KW-0378">Hydrolase</keyword>
<gene>
    <name evidence="6" type="ORF">EXN24_05080</name>
</gene>
<dbReference type="RefSeq" id="WP_142851086.1">
    <property type="nucleotide sequence ID" value="NZ_SGOB01000001.1"/>
</dbReference>
<evidence type="ECO:0000256" key="2">
    <source>
        <dbReference type="ARBA" id="ARBA00022801"/>
    </source>
</evidence>
<dbReference type="InterPro" id="IPR002711">
    <property type="entry name" value="HNH"/>
</dbReference>
<evidence type="ECO:0000259" key="5">
    <source>
        <dbReference type="SMART" id="SM00507"/>
    </source>
</evidence>
<dbReference type="Gene3D" id="1.10.30.50">
    <property type="match status" value="1"/>
</dbReference>
<dbReference type="PANTHER" id="PTHR41286:SF1">
    <property type="entry name" value="HNH NUCLEASE YAJD-RELATED"/>
    <property type="match status" value="1"/>
</dbReference>
<dbReference type="AlphaFoldDB" id="A0AA94VFC5"/>
<dbReference type="Pfam" id="PF01844">
    <property type="entry name" value="HNH"/>
    <property type="match status" value="1"/>
</dbReference>
<dbReference type="GO" id="GO:0016787">
    <property type="term" value="F:hydrolase activity"/>
    <property type="evidence" value="ECO:0007669"/>
    <property type="project" value="UniProtKB-KW"/>
</dbReference>
<evidence type="ECO:0000313" key="6">
    <source>
        <dbReference type="EMBL" id="TRA90888.1"/>
    </source>
</evidence>
<dbReference type="GO" id="GO:0003676">
    <property type="term" value="F:nucleic acid binding"/>
    <property type="evidence" value="ECO:0007669"/>
    <property type="project" value="InterPro"/>
</dbReference>
<evidence type="ECO:0000313" key="7">
    <source>
        <dbReference type="Proteomes" id="UP000320858"/>
    </source>
</evidence>
<keyword evidence="1" id="KW-0540">Nuclease</keyword>
<dbReference type="SMART" id="SM00507">
    <property type="entry name" value="HNHc"/>
    <property type="match status" value="1"/>
</dbReference>
<accession>A0AA94VFC5</accession>
<dbReference type="PANTHER" id="PTHR41286">
    <property type="entry name" value="HNH NUCLEASE YAJD-RELATED"/>
    <property type="match status" value="1"/>
</dbReference>
<organism evidence="6 7">
    <name type="scientific">Rhizobium rhizogenes</name>
    <name type="common">Agrobacterium rhizogenes</name>
    <dbReference type="NCBI Taxonomy" id="359"/>
    <lineage>
        <taxon>Bacteria</taxon>
        <taxon>Pseudomonadati</taxon>
        <taxon>Pseudomonadota</taxon>
        <taxon>Alphaproteobacteria</taxon>
        <taxon>Hyphomicrobiales</taxon>
        <taxon>Rhizobiaceae</taxon>
        <taxon>Rhizobium/Agrobacterium group</taxon>
        <taxon>Rhizobium</taxon>
    </lineage>
</organism>
<proteinExistence type="inferred from homology"/>
<evidence type="ECO:0000256" key="1">
    <source>
        <dbReference type="ARBA" id="ARBA00022722"/>
    </source>
</evidence>
<evidence type="ECO:0000256" key="3">
    <source>
        <dbReference type="ARBA" id="ARBA00038412"/>
    </source>
</evidence>
<comment type="caution">
    <text evidence="6">The sequence shown here is derived from an EMBL/GenBank/DDBJ whole genome shotgun (WGS) entry which is preliminary data.</text>
</comment>
<evidence type="ECO:0000256" key="4">
    <source>
        <dbReference type="ARBA" id="ARBA00040194"/>
    </source>
</evidence>
<dbReference type="InterPro" id="IPR003615">
    <property type="entry name" value="HNH_nuc"/>
</dbReference>
<sequence length="106" mass="11876">MPKPYGRSAEAALYRRMYKTARWQRLREAQLAAEPLCRFCLAIEDVTEATVCDHVKPHKGDEALFYDPSNLQSLCAPCHDKLKARIERGQQAVVIGVDGYPVEVGG</sequence>
<dbReference type="GO" id="GO:0008270">
    <property type="term" value="F:zinc ion binding"/>
    <property type="evidence" value="ECO:0007669"/>
    <property type="project" value="InterPro"/>
</dbReference>
<protein>
    <recommendedName>
        <fullName evidence="4">Putative HNH nuclease YajD</fullName>
    </recommendedName>
</protein>
<keyword evidence="6" id="KW-0255">Endonuclease</keyword>
<comment type="similarity">
    <text evidence="3">Belongs to the HNH nuclease family.</text>
</comment>
<dbReference type="CDD" id="cd00085">
    <property type="entry name" value="HNHc"/>
    <property type="match status" value="1"/>
</dbReference>
<reference evidence="6 7" key="1">
    <citation type="journal article" date="2019" name="Appl. Microbiol. Biotechnol.">
        <title>Differential efficiency of wild type rhizogenic strains for rol gene transformation of plants.</title>
        <authorList>
            <person name="Desmet S."/>
            <person name="De Keyser E."/>
            <person name="Van Vaerenbergh J."/>
            <person name="Baeyen S."/>
            <person name="Van Huylenbroeck J."/>
            <person name="Geelen D."/>
            <person name="Dhooghe E."/>
        </authorList>
    </citation>
    <scope>NUCLEOTIDE SEQUENCE [LARGE SCALE GENOMIC DNA]</scope>
    <source>
        <strain evidence="6 7">B 4.1</strain>
    </source>
</reference>
<dbReference type="Proteomes" id="UP000320858">
    <property type="component" value="Unassembled WGS sequence"/>
</dbReference>
<dbReference type="EMBL" id="SGOB01000001">
    <property type="protein sequence ID" value="TRA90888.1"/>
    <property type="molecule type" value="Genomic_DNA"/>
</dbReference>
<name>A0AA94VFC5_RHIRH</name>
<dbReference type="GO" id="GO:0005829">
    <property type="term" value="C:cytosol"/>
    <property type="evidence" value="ECO:0007669"/>
    <property type="project" value="TreeGrafter"/>
</dbReference>
<feature type="domain" description="HNH nuclease" evidence="5">
    <location>
        <begin position="25"/>
        <end position="80"/>
    </location>
</feature>